<accession>A0ABT7WPH0</accession>
<keyword evidence="2" id="KW-1185">Reference proteome</keyword>
<protein>
    <recommendedName>
        <fullName evidence="3">Lipoprotein</fullName>
    </recommendedName>
</protein>
<dbReference type="Proteomes" id="UP001168524">
    <property type="component" value="Unassembled WGS sequence"/>
</dbReference>
<dbReference type="EMBL" id="JAUDZE010000003">
    <property type="protein sequence ID" value="MDN0014577.1"/>
    <property type="molecule type" value="Genomic_DNA"/>
</dbReference>
<organism evidence="1 2">
    <name type="scientific">Acinetobacter thutiue</name>
    <dbReference type="NCBI Taxonomy" id="2998078"/>
    <lineage>
        <taxon>Bacteria</taxon>
        <taxon>Pseudomonadati</taxon>
        <taxon>Pseudomonadota</taxon>
        <taxon>Gammaproteobacteria</taxon>
        <taxon>Moraxellales</taxon>
        <taxon>Moraxellaceae</taxon>
        <taxon>Acinetobacter</taxon>
    </lineage>
</organism>
<gene>
    <name evidence="1" type="ORF">QTA56_10065</name>
</gene>
<dbReference type="RefSeq" id="WP_267980825.1">
    <property type="nucleotide sequence ID" value="NZ_JAPQKF010000003.1"/>
</dbReference>
<name>A0ABT7WPH0_9GAMM</name>
<evidence type="ECO:0000313" key="2">
    <source>
        <dbReference type="Proteomes" id="UP001168524"/>
    </source>
</evidence>
<proteinExistence type="predicted"/>
<evidence type="ECO:0000313" key="1">
    <source>
        <dbReference type="EMBL" id="MDN0014577.1"/>
    </source>
</evidence>
<comment type="caution">
    <text evidence="1">The sequence shown here is derived from an EMBL/GenBank/DDBJ whole genome shotgun (WGS) entry which is preliminary data.</text>
</comment>
<evidence type="ECO:0008006" key="3">
    <source>
        <dbReference type="Google" id="ProtNLM"/>
    </source>
</evidence>
<sequence length="118" mass="13353">MKKIQSVIVLMSMLALHGCKVVNHHTVKLTGSAEMQGAEIHLPITTGHIYLSTQQLTEKDKEILKSILPFQCLKITTSEPFDMQNRAVHFRDFKFKKLPIGDSECRKIKVGTRISATF</sequence>
<reference evidence="1" key="1">
    <citation type="submission" date="2023-06" db="EMBL/GenBank/DDBJ databases">
        <title>Two novel species of Acinetobacter isolated from motorbike repairing workshop in Vietnam.</title>
        <authorList>
            <person name="Le N.T.T."/>
        </authorList>
    </citation>
    <scope>NUCLEOTIDE SEQUENCE</scope>
    <source>
        <strain evidence="1">VNH17</strain>
    </source>
</reference>